<dbReference type="InterPro" id="IPR020568">
    <property type="entry name" value="Ribosomal_Su5_D2-typ_SF"/>
</dbReference>
<dbReference type="Gene3D" id="1.10.8.60">
    <property type="match status" value="1"/>
</dbReference>
<evidence type="ECO:0000256" key="7">
    <source>
        <dbReference type="ARBA" id="ARBA00022840"/>
    </source>
</evidence>
<dbReference type="EMBL" id="FAOP01000007">
    <property type="protein sequence ID" value="CUU07716.1"/>
    <property type="molecule type" value="Genomic_DNA"/>
</dbReference>
<dbReference type="CDD" id="cd19500">
    <property type="entry name" value="RecA-like_Lon"/>
    <property type="match status" value="1"/>
</dbReference>
<dbReference type="AlphaFoldDB" id="A0A0P1M2N6"/>
<evidence type="ECO:0000313" key="17">
    <source>
        <dbReference type="EMBL" id="CUS82872.1"/>
    </source>
</evidence>
<dbReference type="Gene3D" id="1.20.5.5270">
    <property type="match status" value="1"/>
</dbReference>
<evidence type="ECO:0000259" key="16">
    <source>
        <dbReference type="PROSITE" id="PS51787"/>
    </source>
</evidence>
<dbReference type="GO" id="GO:0004252">
    <property type="term" value="F:serine-type endopeptidase activity"/>
    <property type="evidence" value="ECO:0007669"/>
    <property type="project" value="UniProtKB-UniRule"/>
</dbReference>
<dbReference type="SUPFAM" id="SSF52540">
    <property type="entry name" value="P-loop containing nucleoside triphosphate hydrolases"/>
    <property type="match status" value="1"/>
</dbReference>
<accession>A0A0P1LMU4</accession>
<evidence type="ECO:0000313" key="18">
    <source>
        <dbReference type="EMBL" id="CUU07716.1"/>
    </source>
</evidence>
<dbReference type="NCBIfam" id="TIGR00763">
    <property type="entry name" value="lon"/>
    <property type="match status" value="1"/>
</dbReference>
<feature type="binding site" evidence="9 12">
    <location>
        <begin position="365"/>
        <end position="372"/>
    </location>
    <ligand>
        <name>ATP</name>
        <dbReference type="ChEBI" id="CHEBI:30616"/>
    </ligand>
</feature>
<dbReference type="Proteomes" id="UP000182200">
    <property type="component" value="Unassembled WGS sequence"/>
</dbReference>
<accession>A0A0P1MF92</accession>
<dbReference type="SMART" id="SM00464">
    <property type="entry name" value="LON"/>
    <property type="match status" value="1"/>
</dbReference>
<evidence type="ECO:0000256" key="3">
    <source>
        <dbReference type="ARBA" id="ARBA00022670"/>
    </source>
</evidence>
<feature type="active site" evidence="9 11">
    <location>
        <position position="688"/>
    </location>
</feature>
<dbReference type="SMART" id="SM00382">
    <property type="entry name" value="AAA"/>
    <property type="match status" value="1"/>
</dbReference>
<evidence type="ECO:0000256" key="13">
    <source>
        <dbReference type="PROSITE-ProRule" id="PRU01122"/>
    </source>
</evidence>
<dbReference type="PRINTS" id="PR00830">
    <property type="entry name" value="ENDOLAPTASE"/>
</dbReference>
<comment type="similarity">
    <text evidence="9 10 13 14">Belongs to the peptidase S16 family.</text>
</comment>
<reference evidence="18 19" key="1">
    <citation type="submission" date="2015-11" db="EMBL/GenBank/DDBJ databases">
        <authorList>
            <person name="Zhang Y."/>
            <person name="Guo Z."/>
        </authorList>
    </citation>
    <scope>NUCLEOTIDE SEQUENCE [LARGE SCALE GENOMIC DNA]</scope>
    <source>
        <strain evidence="18">JGI-4</strain>
    </source>
</reference>
<dbReference type="InterPro" id="IPR054594">
    <property type="entry name" value="Lon_lid"/>
</dbReference>
<evidence type="ECO:0000256" key="4">
    <source>
        <dbReference type="ARBA" id="ARBA00022741"/>
    </source>
</evidence>
<dbReference type="Pfam" id="PF00004">
    <property type="entry name" value="AAA"/>
    <property type="match status" value="1"/>
</dbReference>
<dbReference type="InterPro" id="IPR014721">
    <property type="entry name" value="Ribsml_uS5_D2-typ_fold_subgr"/>
</dbReference>
<evidence type="ECO:0000256" key="1">
    <source>
        <dbReference type="ARBA" id="ARBA00004496"/>
    </source>
</evidence>
<dbReference type="InterPro" id="IPR008269">
    <property type="entry name" value="Lon_proteolytic"/>
</dbReference>
<feature type="domain" description="Lon N-terminal" evidence="16">
    <location>
        <begin position="21"/>
        <end position="214"/>
    </location>
</feature>
<comment type="catalytic activity">
    <reaction evidence="9 10 13">
        <text>Hydrolysis of proteins in presence of ATP.</text>
        <dbReference type="EC" id="3.4.21.53"/>
    </reaction>
</comment>
<dbReference type="Gene3D" id="3.40.50.300">
    <property type="entry name" value="P-loop containing nucleotide triphosphate hydrolases"/>
    <property type="match status" value="1"/>
</dbReference>
<dbReference type="SUPFAM" id="SSF88697">
    <property type="entry name" value="PUA domain-like"/>
    <property type="match status" value="1"/>
</dbReference>
<dbReference type="GO" id="GO:0034605">
    <property type="term" value="P:cellular response to heat"/>
    <property type="evidence" value="ECO:0007669"/>
    <property type="project" value="UniProtKB-UniRule"/>
</dbReference>
<comment type="induction">
    <text evidence="9">By heat shock.</text>
</comment>
<organism evidence="18 19">
    <name type="scientific">Candidatus Kryptonium thompsonii</name>
    <dbReference type="NCBI Taxonomy" id="1633631"/>
    <lineage>
        <taxon>Bacteria</taxon>
        <taxon>Pseudomonadati</taxon>
        <taxon>Candidatus Kryptoniota</taxon>
        <taxon>Candidatus Kryptonium</taxon>
    </lineage>
</organism>
<dbReference type="Pfam" id="PF22667">
    <property type="entry name" value="Lon_lid"/>
    <property type="match status" value="1"/>
</dbReference>
<keyword evidence="5 9" id="KW-0378">Hydrolase</keyword>
<feature type="domain" description="Lon proteolytic" evidence="15">
    <location>
        <begin position="601"/>
        <end position="782"/>
    </location>
</feature>
<gene>
    <name evidence="9" type="primary">lon</name>
    <name evidence="18" type="ORF">JGI4_01875</name>
    <name evidence="17" type="ORF">JGI8_00640</name>
</gene>
<comment type="subunit">
    <text evidence="9 10">Homohexamer. Organized in a ring with a central cavity.</text>
</comment>
<dbReference type="RefSeq" id="WP_047134499.1">
    <property type="nucleotide sequence ID" value="NZ_CZVI01000006.1"/>
</dbReference>
<protein>
    <recommendedName>
        <fullName evidence="9 10">Lon protease</fullName>
        <ecNumber evidence="9 10">3.4.21.53</ecNumber>
    </recommendedName>
    <alternativeName>
        <fullName evidence="9">ATP-dependent protease La</fullName>
    </alternativeName>
</protein>
<dbReference type="GO" id="GO:0016887">
    <property type="term" value="F:ATP hydrolysis activity"/>
    <property type="evidence" value="ECO:0007669"/>
    <property type="project" value="UniProtKB-UniRule"/>
</dbReference>
<evidence type="ECO:0000256" key="8">
    <source>
        <dbReference type="ARBA" id="ARBA00023016"/>
    </source>
</evidence>
<dbReference type="InterPro" id="IPR004815">
    <property type="entry name" value="Lon_bac/euk-typ"/>
</dbReference>
<dbReference type="STRING" id="1633631.GCA_001442925_01870"/>
<dbReference type="EC" id="3.4.21.53" evidence="9 10"/>
<dbReference type="Gene3D" id="1.20.58.1480">
    <property type="match status" value="1"/>
</dbReference>
<dbReference type="GO" id="GO:0043565">
    <property type="term" value="F:sequence-specific DNA binding"/>
    <property type="evidence" value="ECO:0007669"/>
    <property type="project" value="UniProtKB-UniRule"/>
</dbReference>
<accession>A0A0P1N236</accession>
<dbReference type="InterPro" id="IPR003111">
    <property type="entry name" value="Lon_prtase_N"/>
</dbReference>
<dbReference type="FunFam" id="3.40.50.300:FF:000382">
    <property type="entry name" value="Lon protease homolog 2, peroxisomal"/>
    <property type="match status" value="1"/>
</dbReference>
<accession>A0A0S4N948</accession>
<evidence type="ECO:0000256" key="2">
    <source>
        <dbReference type="ARBA" id="ARBA00022490"/>
    </source>
</evidence>
<dbReference type="PROSITE" id="PS51786">
    <property type="entry name" value="LON_PROTEOLYTIC"/>
    <property type="match status" value="1"/>
</dbReference>
<accession>A0A0P1LZR9</accession>
<proteinExistence type="evidence at transcript level"/>
<dbReference type="InterPro" id="IPR027543">
    <property type="entry name" value="Lon_bac"/>
</dbReference>
<keyword evidence="8 9" id="KW-0346">Stress response</keyword>
<keyword evidence="20" id="KW-1185">Reference proteome</keyword>
<dbReference type="GO" id="GO:0005737">
    <property type="term" value="C:cytoplasm"/>
    <property type="evidence" value="ECO:0007669"/>
    <property type="project" value="UniProtKB-SubCell"/>
</dbReference>
<evidence type="ECO:0000256" key="10">
    <source>
        <dbReference type="PIRNR" id="PIRNR001174"/>
    </source>
</evidence>
<dbReference type="GO" id="GO:0006515">
    <property type="term" value="P:protein quality control for misfolded or incompletely synthesized proteins"/>
    <property type="evidence" value="ECO:0007669"/>
    <property type="project" value="UniProtKB-UniRule"/>
</dbReference>
<keyword evidence="4 9" id="KW-0547">Nucleotide-binding</keyword>
<comment type="function">
    <text evidence="9">ATP-dependent serine protease that mediates the selective degradation of mutant and abnormal proteins as well as certain short-lived regulatory proteins. Required for cellular homeostasis and for survival from DNA damage and developmental changes induced by stress. Degrades polypeptides processively to yield small peptide fragments that are 5 to 10 amino acids long. Binds to DNA in a double-stranded, site-specific manner.</text>
</comment>
<dbReference type="InterPro" id="IPR027065">
    <property type="entry name" value="Lon_Prtase"/>
</dbReference>
<reference evidence="17 20" key="2">
    <citation type="submission" date="2015-11" db="EMBL/GenBank/DDBJ databases">
        <authorList>
            <person name="Varghese N."/>
        </authorList>
    </citation>
    <scope>NUCLEOTIDE SEQUENCE [LARGE SCALE GENOMIC DNA]</scope>
    <source>
        <strain evidence="17 20">JGI-8</strain>
    </source>
</reference>
<dbReference type="SUPFAM" id="SSF54211">
    <property type="entry name" value="Ribosomal protein S5 domain 2-like"/>
    <property type="match status" value="1"/>
</dbReference>
<accession>A0A0N7MSQ6</accession>
<dbReference type="GO" id="GO:0005524">
    <property type="term" value="F:ATP binding"/>
    <property type="evidence" value="ECO:0007669"/>
    <property type="project" value="UniProtKB-UniRule"/>
</dbReference>
<dbReference type="Gene3D" id="3.30.230.10">
    <property type="match status" value="1"/>
</dbReference>
<evidence type="ECO:0000313" key="20">
    <source>
        <dbReference type="Proteomes" id="UP000182200"/>
    </source>
</evidence>
<evidence type="ECO:0000256" key="6">
    <source>
        <dbReference type="ARBA" id="ARBA00022825"/>
    </source>
</evidence>
<name>A0A0P1M2N6_9BACT</name>
<accession>A0A0P1M2N6</accession>
<dbReference type="PROSITE" id="PS01046">
    <property type="entry name" value="LON_SER"/>
    <property type="match status" value="1"/>
</dbReference>
<dbReference type="GO" id="GO:0004176">
    <property type="term" value="F:ATP-dependent peptidase activity"/>
    <property type="evidence" value="ECO:0007669"/>
    <property type="project" value="UniProtKB-UniRule"/>
</dbReference>
<evidence type="ECO:0000256" key="12">
    <source>
        <dbReference type="PIRSR" id="PIRSR001174-2"/>
    </source>
</evidence>
<dbReference type="InterPro" id="IPR015947">
    <property type="entry name" value="PUA-like_sf"/>
</dbReference>
<dbReference type="PANTHER" id="PTHR10046">
    <property type="entry name" value="ATP DEPENDENT LON PROTEASE FAMILY MEMBER"/>
    <property type="match status" value="1"/>
</dbReference>
<sequence length="791" mass="88698">MGEESKFTKSPEKHVHIPEAMSILPLRNSVFFPRQFMPLSVGRESTIKLIEDAGKTGELILIVAQKEPQIEKPTPNDIYHFGTVAKILKVYNLPDGSKSVFVQGLHRAKVLSFIQQEPYLRGLIQQVDDEGEIDIEAEALAVAIKNVFKKVVELSPDLTPEQANMVSGTDDIYALPDIVGSILSVSVAEKQEILEQVNIKERLKKCHFILNRHAQRLELGSKIQAEVQDEITKNQREYFLREQLKAIKRELGEDEEGAEIRELRDKIEKANMPEEARKVALKELERLSRMHPSSAEYTVSRTYLDWLIELPWSISTEDNLDIKKAEEILERDHYGLEKVKKRILEYLAVRKLKNDMRGPILCFVGPPGVGKTSLGRSIAEALGRKFVRISLGGVHDEAEIRGHRRTYIGALPGRIIQGIRKAGSNNPVFMLDEVDKIGADFRGDPAAALLEVLDPEQNHSFSDHYIEVPFDLSKVMFIATANMIEPIPPALRDRMEIIEIPSYIEEEKLNIAKYFLVPKQIKAHGLTEDMIKFEDSALRKIINSYTREAGVRNLERRIADICRGVAKDVAMGKTEPTTITEDVVPKYLGQPKYYHEAAERINKPGIAMGLAWTPVGGEILFVEATKMKGKGALHLTGQLGDVMKESAHIALSYIASKAEEFGIDPEFKDKYDIHIHVPAGAIPKDGPSAGVTILTALYSLLKGWVVCNDIAMTGEITLRGAVLPVGGIKEKVLAAHRAGIKKVILPEKNKADIEEIPEQVRSEMEFYFVKEMDEVIEIAVKKEVAEEVEQV</sequence>
<keyword evidence="6 9" id="KW-0720">Serine protease</keyword>
<dbReference type="OrthoDB" id="9803599at2"/>
<dbReference type="InterPro" id="IPR027417">
    <property type="entry name" value="P-loop_NTPase"/>
</dbReference>
<evidence type="ECO:0000256" key="11">
    <source>
        <dbReference type="PIRSR" id="PIRSR001174-1"/>
    </source>
</evidence>
<comment type="subcellular location">
    <subcellularLocation>
        <location evidence="1 9 10">Cytoplasm</location>
    </subcellularLocation>
</comment>
<dbReference type="FunFam" id="3.30.230.10:FF:000019">
    <property type="entry name" value="Lon protease homolog 2, peroxisomal"/>
    <property type="match status" value="1"/>
</dbReference>
<keyword evidence="2 9" id="KW-0963">Cytoplasm</keyword>
<keyword evidence="3 9" id="KW-0645">Protease</keyword>
<dbReference type="HAMAP" id="MF_01973">
    <property type="entry name" value="lon_bact"/>
    <property type="match status" value="1"/>
</dbReference>
<dbReference type="EMBL" id="CZVI01000006">
    <property type="protein sequence ID" value="CUS82872.1"/>
    <property type="molecule type" value="Genomic_DNA"/>
</dbReference>
<dbReference type="Pfam" id="PF02190">
    <property type="entry name" value="LON_substr_bdg"/>
    <property type="match status" value="1"/>
</dbReference>
<keyword evidence="7 9" id="KW-0067">ATP-binding</keyword>
<evidence type="ECO:0000313" key="19">
    <source>
        <dbReference type="Proteomes" id="UP000182011"/>
    </source>
</evidence>
<dbReference type="Pfam" id="PF05362">
    <property type="entry name" value="Lon_C"/>
    <property type="match status" value="1"/>
</dbReference>
<accession>A0A0P1L6C0</accession>
<dbReference type="Gene3D" id="2.30.130.40">
    <property type="entry name" value="LON domain-like"/>
    <property type="match status" value="1"/>
</dbReference>
<dbReference type="InterPro" id="IPR003959">
    <property type="entry name" value="ATPase_AAA_core"/>
</dbReference>
<dbReference type="PROSITE" id="PS51787">
    <property type="entry name" value="LON_N"/>
    <property type="match status" value="1"/>
</dbReference>
<dbReference type="InterPro" id="IPR046336">
    <property type="entry name" value="Lon_prtase_N_sf"/>
</dbReference>
<evidence type="ECO:0000256" key="5">
    <source>
        <dbReference type="ARBA" id="ARBA00022801"/>
    </source>
</evidence>
<dbReference type="InterPro" id="IPR003593">
    <property type="entry name" value="AAA+_ATPase"/>
</dbReference>
<dbReference type="InterPro" id="IPR008268">
    <property type="entry name" value="Peptidase_S16_AS"/>
</dbReference>
<evidence type="ECO:0000259" key="15">
    <source>
        <dbReference type="PROSITE" id="PS51786"/>
    </source>
</evidence>
<dbReference type="Proteomes" id="UP000182011">
    <property type="component" value="Unassembled WGS sequence"/>
</dbReference>
<dbReference type="FunFam" id="1.20.5.5270:FF:000002">
    <property type="entry name" value="Lon protease homolog"/>
    <property type="match status" value="1"/>
</dbReference>
<feature type="active site" evidence="9 11">
    <location>
        <position position="731"/>
    </location>
</feature>
<evidence type="ECO:0000256" key="9">
    <source>
        <dbReference type="HAMAP-Rule" id="MF_01973"/>
    </source>
</evidence>
<evidence type="ECO:0000256" key="14">
    <source>
        <dbReference type="RuleBase" id="RU000591"/>
    </source>
</evidence>
<dbReference type="PIRSF" id="PIRSF001174">
    <property type="entry name" value="Lon_proteas"/>
    <property type="match status" value="1"/>
</dbReference>